<proteinExistence type="predicted"/>
<dbReference type="AlphaFoldDB" id="A0A1G8CMJ3"/>
<protein>
    <submittedName>
        <fullName evidence="1">Uncharacterized protein</fullName>
    </submittedName>
</protein>
<reference evidence="2" key="1">
    <citation type="submission" date="2016-10" db="EMBL/GenBank/DDBJ databases">
        <authorList>
            <person name="Varghese N."/>
            <person name="Submissions S."/>
        </authorList>
    </citation>
    <scope>NUCLEOTIDE SEQUENCE [LARGE SCALE GENOMIC DNA]</scope>
    <source>
        <strain evidence="2">CGMCC 1.2747</strain>
    </source>
</reference>
<dbReference type="RefSeq" id="WP_091257409.1">
    <property type="nucleotide sequence ID" value="NZ_FNDB01000008.1"/>
</dbReference>
<dbReference type="STRING" id="178355.SAMN04488062_1087"/>
<evidence type="ECO:0000313" key="1">
    <source>
        <dbReference type="EMBL" id="SDH46070.1"/>
    </source>
</evidence>
<evidence type="ECO:0000313" key="2">
    <source>
        <dbReference type="Proteomes" id="UP000199274"/>
    </source>
</evidence>
<organism evidence="1 2">
    <name type="scientific">Flavobacterium omnivorum</name>
    <dbReference type="NCBI Taxonomy" id="178355"/>
    <lineage>
        <taxon>Bacteria</taxon>
        <taxon>Pseudomonadati</taxon>
        <taxon>Bacteroidota</taxon>
        <taxon>Flavobacteriia</taxon>
        <taxon>Flavobacteriales</taxon>
        <taxon>Flavobacteriaceae</taxon>
        <taxon>Flavobacterium</taxon>
    </lineage>
</organism>
<keyword evidence="2" id="KW-1185">Reference proteome</keyword>
<name>A0A1G8CMJ3_9FLAO</name>
<accession>A0A1G8CMJ3</accession>
<dbReference type="PROSITE" id="PS51257">
    <property type="entry name" value="PROKAR_LIPOPROTEIN"/>
    <property type="match status" value="1"/>
</dbReference>
<gene>
    <name evidence="1" type="ORF">SAMN04488062_1087</name>
</gene>
<sequence>MKKYIYLIFVLALAVSCKEEEKKADSFSLKEIVNKQKYQMELYQVEANEYTLVVLNRLTGKVFVGKNASGWYEATNAESIPVYKTPTYSIEVFKGPESSPQISLMDEKEGELYMYIVGHTANFYNTNAAIKALERS</sequence>
<dbReference type="EMBL" id="FNDB01000008">
    <property type="protein sequence ID" value="SDH46070.1"/>
    <property type="molecule type" value="Genomic_DNA"/>
</dbReference>
<dbReference type="OrthoDB" id="1350576at2"/>
<dbReference type="Proteomes" id="UP000199274">
    <property type="component" value="Unassembled WGS sequence"/>
</dbReference>